<proteinExistence type="predicted"/>
<name>A0A1T5B7T7_9SPHN</name>
<protein>
    <recommendedName>
        <fullName evidence="4">Lipopolysaccharide assembly protein A domain-containing protein</fullName>
    </recommendedName>
</protein>
<feature type="transmembrane region" description="Helical" evidence="1">
    <location>
        <begin position="59"/>
        <end position="78"/>
    </location>
</feature>
<accession>A0A1T5B7T7</accession>
<evidence type="ECO:0000256" key="1">
    <source>
        <dbReference type="SAM" id="Phobius"/>
    </source>
</evidence>
<dbReference type="EMBL" id="FUYM01000002">
    <property type="protein sequence ID" value="SKB43109.1"/>
    <property type="molecule type" value="Genomic_DNA"/>
</dbReference>
<dbReference type="STRING" id="439228.SAMN06295920_102548"/>
<dbReference type="RefSeq" id="WP_235862612.1">
    <property type="nucleotide sequence ID" value="NZ_FUYM01000002.1"/>
</dbReference>
<dbReference type="AlphaFoldDB" id="A0A1T5B7T7"/>
<keyword evidence="1" id="KW-0812">Transmembrane</keyword>
<gene>
    <name evidence="2" type="ORF">SAMN06295920_102548</name>
</gene>
<dbReference type="Proteomes" id="UP000189818">
    <property type="component" value="Unassembled WGS sequence"/>
</dbReference>
<reference evidence="3" key="1">
    <citation type="submission" date="2017-02" db="EMBL/GenBank/DDBJ databases">
        <authorList>
            <person name="Varghese N."/>
            <person name="Submissions S."/>
        </authorList>
    </citation>
    <scope>NUCLEOTIDE SEQUENCE [LARGE SCALE GENOMIC DNA]</scope>
    <source>
        <strain evidence="3">UM2</strain>
    </source>
</reference>
<organism evidence="2 3">
    <name type="scientific">Rhizorhabdus histidinilytica</name>
    <dbReference type="NCBI Taxonomy" id="439228"/>
    <lineage>
        <taxon>Bacteria</taxon>
        <taxon>Pseudomonadati</taxon>
        <taxon>Pseudomonadota</taxon>
        <taxon>Alphaproteobacteria</taxon>
        <taxon>Sphingomonadales</taxon>
        <taxon>Sphingomonadaceae</taxon>
        <taxon>Rhizorhabdus</taxon>
    </lineage>
</organism>
<feature type="transmembrane region" description="Helical" evidence="1">
    <location>
        <begin position="21"/>
        <end position="39"/>
    </location>
</feature>
<evidence type="ECO:0000313" key="3">
    <source>
        <dbReference type="Proteomes" id="UP000189818"/>
    </source>
</evidence>
<sequence>MTIPRILTAPDGWGTSGTMHFLKTLFWVVLAVIAVIFSLRNWAPVPINLWAGLTADVKLPVLLLLGILIGFLPTYAVHRTKLWRLHRRIDNLERNALVAAPPAPAASEPIAAPPPTGTEA</sequence>
<keyword evidence="1" id="KW-1133">Transmembrane helix</keyword>
<evidence type="ECO:0008006" key="4">
    <source>
        <dbReference type="Google" id="ProtNLM"/>
    </source>
</evidence>
<evidence type="ECO:0000313" key="2">
    <source>
        <dbReference type="EMBL" id="SKB43109.1"/>
    </source>
</evidence>
<keyword evidence="1" id="KW-0472">Membrane</keyword>
<keyword evidence="3" id="KW-1185">Reference proteome</keyword>